<name>A0AAV8WGK0_9CUCU</name>
<organism evidence="2 3">
    <name type="scientific">Exocentrus adspersus</name>
    <dbReference type="NCBI Taxonomy" id="1586481"/>
    <lineage>
        <taxon>Eukaryota</taxon>
        <taxon>Metazoa</taxon>
        <taxon>Ecdysozoa</taxon>
        <taxon>Arthropoda</taxon>
        <taxon>Hexapoda</taxon>
        <taxon>Insecta</taxon>
        <taxon>Pterygota</taxon>
        <taxon>Neoptera</taxon>
        <taxon>Endopterygota</taxon>
        <taxon>Coleoptera</taxon>
        <taxon>Polyphaga</taxon>
        <taxon>Cucujiformia</taxon>
        <taxon>Chrysomeloidea</taxon>
        <taxon>Cerambycidae</taxon>
        <taxon>Lamiinae</taxon>
        <taxon>Acanthocinini</taxon>
        <taxon>Exocentrus</taxon>
    </lineage>
</organism>
<proteinExistence type="predicted"/>
<accession>A0AAV8WGK0</accession>
<dbReference type="AlphaFoldDB" id="A0AAV8WGK0"/>
<feature type="region of interest" description="Disordered" evidence="1">
    <location>
        <begin position="1"/>
        <end position="31"/>
    </location>
</feature>
<comment type="caution">
    <text evidence="2">The sequence shown here is derived from an EMBL/GenBank/DDBJ whole genome shotgun (WGS) entry which is preliminary data.</text>
</comment>
<gene>
    <name evidence="2" type="ORF">NQ315_009301</name>
</gene>
<protein>
    <submittedName>
        <fullName evidence="2">Uncharacterized protein</fullName>
    </submittedName>
</protein>
<evidence type="ECO:0000256" key="1">
    <source>
        <dbReference type="SAM" id="MobiDB-lite"/>
    </source>
</evidence>
<sequence length="446" mass="48805">MLRWLGPRKAPEPPDSGAGAIAAQNRGDVTDDPLAAIDTGHRGQQQIYSVSRSVYLPRVSLKNTASVASGGGVNPLFIDGNDNSIQNNKKLEIARQGSPGEKFSSSGYEGSNDSLDPLYHHQDKIRDDPNGVVEQNPTFVKSITVQTRNARSSKPVPSHSSSSGAGTLTTIPEGKVDLPVPKPIWPLDDKKLLDQYDSLVDDALLLYTSLNYNPSHRKSLETCIDFSVKELLVELLTSIDATLEGKNGTPAEDMLKIINEKIRVKLDALKNSTEEEMKKLCVNLSNCKKMNSVLRAFSNSSSSGNSSQSFPEWTSNRIRTLSSETEDIYQAPSGSSSSGFSDSVKDRTNVLPVFVHEELGSVPNGIRNAMIYGTLCRAKASNDMLLGKTKKTSTLPKKSLLRAMYDNKPSVWEQYYGVKAVEVSEAKYVTKPTDVPLFVSRNRFLS</sequence>
<keyword evidence="3" id="KW-1185">Reference proteome</keyword>
<evidence type="ECO:0000313" key="2">
    <source>
        <dbReference type="EMBL" id="KAJ8925467.1"/>
    </source>
</evidence>
<reference evidence="2 3" key="1">
    <citation type="journal article" date="2023" name="Insect Mol. Biol.">
        <title>Genome sequencing provides insights into the evolution of gene families encoding plant cell wall-degrading enzymes in longhorned beetles.</title>
        <authorList>
            <person name="Shin N.R."/>
            <person name="Okamura Y."/>
            <person name="Kirsch R."/>
            <person name="Pauchet Y."/>
        </authorList>
    </citation>
    <scope>NUCLEOTIDE SEQUENCE [LARGE SCALE GENOMIC DNA]</scope>
    <source>
        <strain evidence="2">EAD_L_NR</strain>
    </source>
</reference>
<feature type="region of interest" description="Disordered" evidence="1">
    <location>
        <begin position="145"/>
        <end position="173"/>
    </location>
</feature>
<dbReference type="EMBL" id="JANEYG010000001">
    <property type="protein sequence ID" value="KAJ8925467.1"/>
    <property type="molecule type" value="Genomic_DNA"/>
</dbReference>
<dbReference type="Proteomes" id="UP001159042">
    <property type="component" value="Unassembled WGS sequence"/>
</dbReference>
<feature type="compositionally biased region" description="Low complexity" evidence="1">
    <location>
        <begin position="152"/>
        <end position="163"/>
    </location>
</feature>
<evidence type="ECO:0000313" key="3">
    <source>
        <dbReference type="Proteomes" id="UP001159042"/>
    </source>
</evidence>